<dbReference type="Gene3D" id="2.30.42.10">
    <property type="match status" value="1"/>
</dbReference>
<evidence type="ECO:0000259" key="7">
    <source>
        <dbReference type="Pfam" id="PF13180"/>
    </source>
</evidence>
<evidence type="ECO:0000313" key="9">
    <source>
        <dbReference type="Proteomes" id="UP000294802"/>
    </source>
</evidence>
<organism evidence="8 9">
    <name type="scientific">Macrococcus lamae</name>
    <dbReference type="NCBI Taxonomy" id="198484"/>
    <lineage>
        <taxon>Bacteria</taxon>
        <taxon>Bacillati</taxon>
        <taxon>Bacillota</taxon>
        <taxon>Bacilli</taxon>
        <taxon>Bacillales</taxon>
        <taxon>Staphylococcaceae</taxon>
        <taxon>Macrococcus</taxon>
    </lineage>
</organism>
<sequence>MTINEEQEHIQKALHPTPSAPVKRKSVFPYALLGGVLGSVLTVGAMQLPLLDQHNDNAGTVTTVNDSKDSYNVSKTSNQKNLADMIDQISPAIVGVINMQKADSSNPFAPAQSKEQETGTGSGVIYQADNNASYIVTNNHVVEGATNIKVQLSTGKQYDAELIGTDALTDIAVLKVNNQLNIKPVTFGDSSGIRTGDTVYAIGNPLGLDFANSVTEGIVSAKERTMDVSTSAGTSSVKAIQTDAAINPGNSGGALLNAGGQLIGINSMKISSTEVEGIGFAIPSNDVKTIIEQIVKNGKVIRPYMGLALTSADSIPTQYLNELGIDSNKGVIVAQTDDYAGKVFDEGDLITEVDGEKVASDSELKSYIYQNKKAGDTVKFTIIRDGSTKEVELTLRSTKDQTN</sequence>
<dbReference type="PRINTS" id="PR00834">
    <property type="entry name" value="PROTEASES2C"/>
</dbReference>
<evidence type="ECO:0000313" key="8">
    <source>
        <dbReference type="EMBL" id="TDM07649.1"/>
    </source>
</evidence>
<name>A0A4R6BTP8_9STAP</name>
<dbReference type="InterPro" id="IPR043504">
    <property type="entry name" value="Peptidase_S1_PA_chymotrypsin"/>
</dbReference>
<dbReference type="SUPFAM" id="SSF50156">
    <property type="entry name" value="PDZ domain-like"/>
    <property type="match status" value="1"/>
</dbReference>
<accession>A0A4R6BTP8</accession>
<dbReference type="OrthoDB" id="9758917at2"/>
<dbReference type="GO" id="GO:0004252">
    <property type="term" value="F:serine-type endopeptidase activity"/>
    <property type="evidence" value="ECO:0007669"/>
    <property type="project" value="InterPro"/>
</dbReference>
<comment type="caution">
    <text evidence="8">The sequence shown here is derived from an EMBL/GenBank/DDBJ whole genome shotgun (WGS) entry which is preliminary data.</text>
</comment>
<evidence type="ECO:0000256" key="3">
    <source>
        <dbReference type="ARBA" id="ARBA00021768"/>
    </source>
</evidence>
<protein>
    <recommendedName>
        <fullName evidence="3">Serine protease HtrA-like</fullName>
    </recommendedName>
</protein>
<dbReference type="Pfam" id="PF13180">
    <property type="entry name" value="PDZ_2"/>
    <property type="match status" value="1"/>
</dbReference>
<dbReference type="InterPro" id="IPR001940">
    <property type="entry name" value="Peptidase_S1C"/>
</dbReference>
<dbReference type="InterPro" id="IPR009003">
    <property type="entry name" value="Peptidase_S1_PA"/>
</dbReference>
<comment type="subcellular location">
    <subcellularLocation>
        <location evidence="1">Cell membrane</location>
        <topology evidence="1">Single-pass membrane protein</topology>
    </subcellularLocation>
</comment>
<dbReference type="GO" id="GO:0012505">
    <property type="term" value="C:endomembrane system"/>
    <property type="evidence" value="ECO:0007669"/>
    <property type="project" value="UniProtKB-SubCell"/>
</dbReference>
<evidence type="ECO:0000256" key="6">
    <source>
        <dbReference type="ARBA" id="ARBA00022825"/>
    </source>
</evidence>
<evidence type="ECO:0000256" key="5">
    <source>
        <dbReference type="ARBA" id="ARBA00022801"/>
    </source>
</evidence>
<gene>
    <name evidence="8" type="ORF">ERX29_07855</name>
</gene>
<dbReference type="Proteomes" id="UP000294802">
    <property type="component" value="Unassembled WGS sequence"/>
</dbReference>
<dbReference type="EMBL" id="SCWB01000013">
    <property type="protein sequence ID" value="TDM07649.1"/>
    <property type="molecule type" value="Genomic_DNA"/>
</dbReference>
<dbReference type="RefSeq" id="WP_133444161.1">
    <property type="nucleotide sequence ID" value="NZ_SCWB01000013.1"/>
</dbReference>
<dbReference type="InterPro" id="IPR036034">
    <property type="entry name" value="PDZ_sf"/>
</dbReference>
<evidence type="ECO:0000256" key="1">
    <source>
        <dbReference type="ARBA" id="ARBA00004162"/>
    </source>
</evidence>
<dbReference type="PANTHER" id="PTHR43343">
    <property type="entry name" value="PEPTIDASE S12"/>
    <property type="match status" value="1"/>
</dbReference>
<dbReference type="SUPFAM" id="SSF50494">
    <property type="entry name" value="Trypsin-like serine proteases"/>
    <property type="match status" value="1"/>
</dbReference>
<feature type="domain" description="PDZ" evidence="7">
    <location>
        <begin position="303"/>
        <end position="395"/>
    </location>
</feature>
<dbReference type="InterPro" id="IPR051201">
    <property type="entry name" value="Chloro_Bact_Ser_Proteases"/>
</dbReference>
<dbReference type="FunFam" id="2.40.10.10:FF:000001">
    <property type="entry name" value="Periplasmic serine protease DegS"/>
    <property type="match status" value="1"/>
</dbReference>
<dbReference type="GO" id="GO:0006508">
    <property type="term" value="P:proteolysis"/>
    <property type="evidence" value="ECO:0007669"/>
    <property type="project" value="UniProtKB-KW"/>
</dbReference>
<dbReference type="Pfam" id="PF13365">
    <property type="entry name" value="Trypsin_2"/>
    <property type="match status" value="1"/>
</dbReference>
<evidence type="ECO:0000256" key="2">
    <source>
        <dbReference type="ARBA" id="ARBA00010541"/>
    </source>
</evidence>
<proteinExistence type="inferred from homology"/>
<reference evidence="8 9" key="1">
    <citation type="submission" date="2019-01" db="EMBL/GenBank/DDBJ databases">
        <title>Draft genome sequences of the type strains of six Macrococcus species.</title>
        <authorList>
            <person name="Mazhar S."/>
            <person name="Altermann E."/>
            <person name="Hill C."/>
            <person name="Mcauliffe O."/>
        </authorList>
    </citation>
    <scope>NUCLEOTIDE SEQUENCE [LARGE SCALE GENOMIC DNA]</scope>
    <source>
        <strain evidence="8 9">CCM4815</strain>
    </source>
</reference>
<keyword evidence="6" id="KW-0720">Serine protease</keyword>
<dbReference type="AlphaFoldDB" id="A0A4R6BTP8"/>
<evidence type="ECO:0000256" key="4">
    <source>
        <dbReference type="ARBA" id="ARBA00022670"/>
    </source>
</evidence>
<dbReference type="InterPro" id="IPR001478">
    <property type="entry name" value="PDZ"/>
</dbReference>
<dbReference type="PANTHER" id="PTHR43343:SF3">
    <property type="entry name" value="PROTEASE DO-LIKE 8, CHLOROPLASTIC"/>
    <property type="match status" value="1"/>
</dbReference>
<comment type="similarity">
    <text evidence="2">Belongs to the peptidase S1C family.</text>
</comment>
<keyword evidence="4 8" id="KW-0645">Protease</keyword>
<dbReference type="Gene3D" id="2.40.10.10">
    <property type="entry name" value="Trypsin-like serine proteases"/>
    <property type="match status" value="2"/>
</dbReference>
<keyword evidence="9" id="KW-1185">Reference proteome</keyword>
<keyword evidence="5" id="KW-0378">Hydrolase</keyword>